<protein>
    <submittedName>
        <fullName evidence="2">CAAX amino terminal protease family protein</fullName>
    </submittedName>
</protein>
<sequence>MKSDAYADMIRSAQRRPEFWRVFVILGGGLAVGLFATPLFFLTLGSADPALHAITVDPSGQPRVGVTPGGLFVVLSGFAILIVVTVMLAERLTARTLRDITGPSPLMRSDFWVTLKWMIGLLAVMLILPWGADTQVVDAQYDIGQWLFWVPFALIGLMAQVLAEELFFRGYLQTQITGATKSYAFGILGSAFLFGVGHVSPVVDGVAGYFPVVWAICFGVVAGDLTARSGSIGPAVALHLVNNFAAMMFAPHKDVLSGFGMWVSSADLGGLYSDPLIILHEFLFLAVTWLVARVAIRR</sequence>
<dbReference type="InterPro" id="IPR003675">
    <property type="entry name" value="Rce1/LyrA-like_dom"/>
</dbReference>
<evidence type="ECO:0000259" key="1">
    <source>
        <dbReference type="Pfam" id="PF02517"/>
    </source>
</evidence>
<dbReference type="KEGG" id="cmar:IMCC12053_1597"/>
<gene>
    <name evidence="2" type="ORF">IMCC12053_1597</name>
</gene>
<dbReference type="RefSeq" id="WP_062217624.1">
    <property type="nucleotide sequence ID" value="NZ_JBBMQJ010000005.1"/>
</dbReference>
<evidence type="ECO:0000313" key="3">
    <source>
        <dbReference type="Proteomes" id="UP000064920"/>
    </source>
</evidence>
<dbReference type="Proteomes" id="UP000064920">
    <property type="component" value="Chromosome"/>
</dbReference>
<dbReference type="Pfam" id="PF02517">
    <property type="entry name" value="Rce1-like"/>
    <property type="match status" value="1"/>
</dbReference>
<dbReference type="STRING" id="1397108.IMCC12053_1597"/>
<feature type="domain" description="CAAX prenyl protease 2/Lysostaphin resistance protein A-like" evidence="1">
    <location>
        <begin position="148"/>
        <end position="244"/>
    </location>
</feature>
<dbReference type="GO" id="GO:0080120">
    <property type="term" value="P:CAAX-box protein maturation"/>
    <property type="evidence" value="ECO:0007669"/>
    <property type="project" value="UniProtKB-ARBA"/>
</dbReference>
<reference evidence="2 3" key="1">
    <citation type="submission" date="2015-05" db="EMBL/GenBank/DDBJ databases">
        <authorList>
            <person name="Wang D.B."/>
            <person name="Wang M."/>
        </authorList>
    </citation>
    <scope>NUCLEOTIDE SEQUENCE [LARGE SCALE GENOMIC DNA]</scope>
    <source>
        <strain evidence="2 3">IMCC 12053</strain>
    </source>
</reference>
<dbReference type="GO" id="GO:0004175">
    <property type="term" value="F:endopeptidase activity"/>
    <property type="evidence" value="ECO:0007669"/>
    <property type="project" value="UniProtKB-ARBA"/>
</dbReference>
<dbReference type="PANTHER" id="PTHR36435">
    <property type="entry name" value="SLR1288 PROTEIN"/>
    <property type="match status" value="1"/>
</dbReference>
<dbReference type="PANTHER" id="PTHR36435:SF1">
    <property type="entry name" value="CAAX AMINO TERMINAL PROTEASE FAMILY PROTEIN"/>
    <property type="match status" value="1"/>
</dbReference>
<evidence type="ECO:0000313" key="2">
    <source>
        <dbReference type="EMBL" id="ALI55544.1"/>
    </source>
</evidence>
<dbReference type="AlphaFoldDB" id="A0A0N9ZIJ8"/>
<keyword evidence="2" id="KW-0378">Hydrolase</keyword>
<organism evidence="2 3">
    <name type="scientific">Celeribacter marinus</name>
    <dbReference type="NCBI Taxonomy" id="1397108"/>
    <lineage>
        <taxon>Bacteria</taxon>
        <taxon>Pseudomonadati</taxon>
        <taxon>Pseudomonadota</taxon>
        <taxon>Alphaproteobacteria</taxon>
        <taxon>Rhodobacterales</taxon>
        <taxon>Roseobacteraceae</taxon>
        <taxon>Celeribacter</taxon>
    </lineage>
</organism>
<keyword evidence="3" id="KW-1185">Reference proteome</keyword>
<dbReference type="PATRIC" id="fig|1397108.4.peg.1631"/>
<proteinExistence type="predicted"/>
<dbReference type="EMBL" id="CP012023">
    <property type="protein sequence ID" value="ALI55544.1"/>
    <property type="molecule type" value="Genomic_DNA"/>
</dbReference>
<name>A0A0N9ZIJ8_9RHOB</name>
<keyword evidence="2" id="KW-0645">Protease</keyword>
<dbReference type="GO" id="GO:0006508">
    <property type="term" value="P:proteolysis"/>
    <property type="evidence" value="ECO:0007669"/>
    <property type="project" value="UniProtKB-KW"/>
</dbReference>
<accession>A0A0N9ZIJ8</accession>
<dbReference type="InterPro" id="IPR052710">
    <property type="entry name" value="CAAX_protease"/>
</dbReference>